<sequence length="281" mass="32074">MPGLGLDAGYESGYESDNADAEEVTEADVADLMKLIHDAKQGKLGPMWKKEMMAAEELYLRRRAALRDLGGTADSDEKPNVSELLKEQNDVLDEHLNAMFDLSELRHPTEEEVRRNLGEMRPEDEGWTQDDAGLQSTQESRDAQYMRSLTQGKLRREDLSNLISGFYRQKGILNEPVVVTALPPFEVSWRQHSRYFDLWFPCISPEDREDDYAVTFMPRELTITYNGKAVSRPLRGKVDVDGCFWSIHDMEGRGNVVSVVLLKSAPRYSGTWEHLFRGTRP</sequence>
<dbReference type="InterPro" id="IPR008978">
    <property type="entry name" value="HSP20-like_chaperone"/>
</dbReference>
<gene>
    <name evidence="3" type="ORF">BBBOND_0206190</name>
    <name evidence="4" type="ORF">BBBOND_0206270</name>
</gene>
<dbReference type="SUPFAM" id="SSF49764">
    <property type="entry name" value="HSP20-like chaperones"/>
    <property type="match status" value="1"/>
</dbReference>
<dbReference type="STRING" id="5866.A0A061D402"/>
<reference evidence="3" key="3">
    <citation type="submission" date="2014-06" db="EMBL/GenBank/DDBJ databases">
        <authorList>
            <person name="Aslett M."/>
            <person name="De Silva Nishadi"/>
        </authorList>
    </citation>
    <scope>NUCLEOTIDE SEQUENCE [LARGE SCALE GENOMIC DNA]</scope>
    <source>
        <strain evidence="3">Bond</strain>
    </source>
</reference>
<evidence type="ECO:0000313" key="5">
    <source>
        <dbReference type="Proteomes" id="UP000033188"/>
    </source>
</evidence>
<evidence type="ECO:0000313" key="4">
    <source>
        <dbReference type="EMBL" id="CDR95469.1"/>
    </source>
</evidence>
<feature type="region of interest" description="Disordered" evidence="1">
    <location>
        <begin position="120"/>
        <end position="143"/>
    </location>
</feature>
<reference evidence="3" key="1">
    <citation type="journal article" date="2014" name="Nucleic Acids Res.">
        <title>The evolutionary dynamics of variant antigen genes in Babesia reveal a history of genomic innovation underlying host-parasite interaction.</title>
        <authorList>
            <person name="Jackson A.P."/>
            <person name="Otto T.D."/>
            <person name="Darby A."/>
            <person name="Ramaprasad A."/>
            <person name="Xia D."/>
            <person name="Echaide I.E."/>
            <person name="Farber M."/>
            <person name="Gahlot S."/>
            <person name="Gamble J."/>
            <person name="Gupta D."/>
            <person name="Gupta Y."/>
            <person name="Jackson L."/>
            <person name="Malandrin L."/>
            <person name="Malas T.B."/>
            <person name="Moussa E."/>
            <person name="Nair M."/>
            <person name="Reid A.J."/>
            <person name="Sanders M."/>
            <person name="Sharma J."/>
            <person name="Tracey A."/>
            <person name="Quail M.A."/>
            <person name="Weir W."/>
            <person name="Wastling J.M."/>
            <person name="Hall N."/>
            <person name="Willadsen P."/>
            <person name="Lingelbach K."/>
            <person name="Shiels B."/>
            <person name="Tait A."/>
            <person name="Berriman M."/>
            <person name="Allred D.R."/>
            <person name="Pain A."/>
        </authorList>
    </citation>
    <scope>NUCLEOTIDE SEQUENCE</scope>
    <source>
        <strain evidence="3">Bond</strain>
    </source>
</reference>
<dbReference type="RefSeq" id="XP_012767655.1">
    <property type="nucleotide sequence ID" value="XM_012912201.1"/>
</dbReference>
<dbReference type="OMA" id="QINSIYW"/>
<dbReference type="KEGG" id="bbig:BBBOND_0206190"/>
<dbReference type="EMBL" id="LK391708">
    <property type="protein sequence ID" value="CDR95469.1"/>
    <property type="molecule type" value="Genomic_DNA"/>
</dbReference>
<proteinExistence type="predicted"/>
<keyword evidence="5" id="KW-1185">Reference proteome</keyword>
<dbReference type="RefSeq" id="XP_012767647.1">
    <property type="nucleotide sequence ID" value="XM_012912193.1"/>
</dbReference>
<dbReference type="KEGG" id="bbig:BBBOND_0206270"/>
<evidence type="ECO:0000256" key="1">
    <source>
        <dbReference type="SAM" id="MobiDB-lite"/>
    </source>
</evidence>
<dbReference type="Gene3D" id="2.60.40.790">
    <property type="match status" value="1"/>
</dbReference>
<evidence type="ECO:0000313" key="3">
    <source>
        <dbReference type="EMBL" id="CDR95461.1"/>
    </source>
</evidence>
<dbReference type="GeneID" id="24564002"/>
<feature type="domain" description="CS" evidence="2">
    <location>
        <begin position="182"/>
        <end position="276"/>
    </location>
</feature>
<organism evidence="3 5">
    <name type="scientific">Babesia bigemina</name>
    <dbReference type="NCBI Taxonomy" id="5866"/>
    <lineage>
        <taxon>Eukaryota</taxon>
        <taxon>Sar</taxon>
        <taxon>Alveolata</taxon>
        <taxon>Apicomplexa</taxon>
        <taxon>Aconoidasida</taxon>
        <taxon>Piroplasmida</taxon>
        <taxon>Babesiidae</taxon>
        <taxon>Babesia</taxon>
    </lineage>
</organism>
<dbReference type="AlphaFoldDB" id="A0A061D402"/>
<evidence type="ECO:0000259" key="2">
    <source>
        <dbReference type="PROSITE" id="PS51203"/>
    </source>
</evidence>
<accession>A0A061D402</accession>
<protein>
    <recommendedName>
        <fullName evidence="2">CS domain-containing protein</fullName>
    </recommendedName>
</protein>
<dbReference type="Proteomes" id="UP000033188">
    <property type="component" value="Chromosome 2"/>
</dbReference>
<dbReference type="OrthoDB" id="366097at2759"/>
<reference evidence="5" key="2">
    <citation type="submission" date="2014-06" db="EMBL/GenBank/DDBJ databases">
        <authorList>
            <person name="Aslett M."/>
            <person name="De Silva N."/>
        </authorList>
    </citation>
    <scope>NUCLEOTIDE SEQUENCE [LARGE SCALE GENOMIC DNA]</scope>
    <source>
        <strain evidence="5">Bond</strain>
    </source>
</reference>
<dbReference type="InterPro" id="IPR007052">
    <property type="entry name" value="CS_dom"/>
</dbReference>
<dbReference type="VEuPathDB" id="PiroplasmaDB:BBBOND_0206190"/>
<dbReference type="VEuPathDB" id="PiroplasmaDB:BBBOND_0206270"/>
<feature type="region of interest" description="Disordered" evidence="1">
    <location>
        <begin position="1"/>
        <end position="21"/>
    </location>
</feature>
<name>A0A061D402_BABBI</name>
<dbReference type="PROSITE" id="PS51203">
    <property type="entry name" value="CS"/>
    <property type="match status" value="1"/>
</dbReference>
<dbReference type="EMBL" id="LK391708">
    <property type="protein sequence ID" value="CDR95461.1"/>
    <property type="molecule type" value="Genomic_DNA"/>
</dbReference>
<dbReference type="GeneID" id="24564010"/>